<feature type="transmembrane region" description="Helical" evidence="2">
    <location>
        <begin position="7"/>
        <end position="23"/>
    </location>
</feature>
<dbReference type="OrthoDB" id="411251at2759"/>
<sequence>MRSWRTWSIVLIIVFLTFNVIYWRSSYFNNFSCTDMNQCQEQDLQKPSQENNDFHTVPPLPPPPPPPPHPYLPHVEPTVPVIPEAKLEEYVSTNPQPLHKPVTHYPDAHGRSSQDLDTIAPTADKTTLRLTPNGLAYASQDELWQFGVLNTKPDVLVVSNGNYVDVKNHYHREHRIYTLMKWILRVHRRDPNRNVPLVMVDAGSNHGLFSLVAGSSGAHVIAFEPQTHLQSIISMAGRLNQLSHRLRILPFAVLDQFKKLGMTKFEINDGGIGSLDYNSPNAAIVTHTIRLDSLPMYDRLFSNDRSADKSLVELEELGNDYANMIQTRLDKQVQSMNETFLFRQPIHFLKIDVEGFEIPALKSAAGLFEQGLVENTILEFGPPSRWDVTVEGYQRMDLQQVRERTTRDAKALLHKVVTDWKLDIHLLPAEGWEKTVRWMIDHGVDLSDGDRTKNKVVRKLMAWEFDDLPRDEDEFEKELDAKKNLVTEFIDLPKNLIDEYLDDSQSIGEMYLWFTKRDSQSSVMSKVL</sequence>
<dbReference type="PANTHER" id="PTHR34203:SF13">
    <property type="entry name" value="EXPRESSED PROTEIN"/>
    <property type="match status" value="1"/>
</dbReference>
<keyword evidence="2" id="KW-1133">Transmembrane helix</keyword>
<dbReference type="Gene3D" id="3.40.50.150">
    <property type="entry name" value="Vaccinia Virus protein VP39"/>
    <property type="match status" value="1"/>
</dbReference>
<evidence type="ECO:0000256" key="2">
    <source>
        <dbReference type="SAM" id="Phobius"/>
    </source>
</evidence>
<dbReference type="Proteomes" id="UP000252139">
    <property type="component" value="Unassembled WGS sequence"/>
</dbReference>
<dbReference type="PANTHER" id="PTHR34203">
    <property type="entry name" value="METHYLTRANSFERASE, FKBM FAMILY PROTEIN"/>
    <property type="match status" value="1"/>
</dbReference>
<dbReference type="InterPro" id="IPR006342">
    <property type="entry name" value="FkbM_mtfrase"/>
</dbReference>
<evidence type="ECO:0000313" key="5">
    <source>
        <dbReference type="Proteomes" id="UP000252139"/>
    </source>
</evidence>
<feature type="compositionally biased region" description="Pro residues" evidence="1">
    <location>
        <begin position="58"/>
        <end position="71"/>
    </location>
</feature>
<dbReference type="Pfam" id="PF05050">
    <property type="entry name" value="Methyltransf_21"/>
    <property type="match status" value="1"/>
</dbReference>
<dbReference type="AlphaFoldDB" id="A0A367JX21"/>
<keyword evidence="2" id="KW-0812">Transmembrane</keyword>
<protein>
    <recommendedName>
        <fullName evidence="3">Methyltransferase FkbM domain-containing protein</fullName>
    </recommendedName>
</protein>
<dbReference type="InterPro" id="IPR029063">
    <property type="entry name" value="SAM-dependent_MTases_sf"/>
</dbReference>
<dbReference type="EMBL" id="PJQL01000574">
    <property type="protein sequence ID" value="RCH94480.1"/>
    <property type="molecule type" value="Genomic_DNA"/>
</dbReference>
<evidence type="ECO:0000256" key="1">
    <source>
        <dbReference type="SAM" id="MobiDB-lite"/>
    </source>
</evidence>
<evidence type="ECO:0000313" key="4">
    <source>
        <dbReference type="EMBL" id="RCH94480.1"/>
    </source>
</evidence>
<accession>A0A367JX21</accession>
<dbReference type="STRING" id="86630.A0A367JX21"/>
<dbReference type="NCBIfam" id="TIGR01444">
    <property type="entry name" value="fkbM_fam"/>
    <property type="match status" value="1"/>
</dbReference>
<dbReference type="SUPFAM" id="SSF53335">
    <property type="entry name" value="S-adenosyl-L-methionine-dependent methyltransferases"/>
    <property type="match status" value="1"/>
</dbReference>
<evidence type="ECO:0000259" key="3">
    <source>
        <dbReference type="Pfam" id="PF05050"/>
    </source>
</evidence>
<keyword evidence="2" id="KW-0472">Membrane</keyword>
<organism evidence="4 5">
    <name type="scientific">Rhizopus azygosporus</name>
    <name type="common">Rhizopus microsporus var. azygosporus</name>
    <dbReference type="NCBI Taxonomy" id="86630"/>
    <lineage>
        <taxon>Eukaryota</taxon>
        <taxon>Fungi</taxon>
        <taxon>Fungi incertae sedis</taxon>
        <taxon>Mucoromycota</taxon>
        <taxon>Mucoromycotina</taxon>
        <taxon>Mucoromycetes</taxon>
        <taxon>Mucorales</taxon>
        <taxon>Mucorineae</taxon>
        <taxon>Rhizopodaceae</taxon>
        <taxon>Rhizopus</taxon>
    </lineage>
</organism>
<name>A0A367JX21_RHIAZ</name>
<feature type="region of interest" description="Disordered" evidence="1">
    <location>
        <begin position="40"/>
        <end position="76"/>
    </location>
</feature>
<dbReference type="InterPro" id="IPR052514">
    <property type="entry name" value="SAM-dependent_MTase"/>
</dbReference>
<feature type="domain" description="Methyltransferase FkbM" evidence="3">
    <location>
        <begin position="201"/>
        <end position="381"/>
    </location>
</feature>
<feature type="compositionally biased region" description="Polar residues" evidence="1">
    <location>
        <begin position="40"/>
        <end position="51"/>
    </location>
</feature>
<reference evidence="4 5" key="1">
    <citation type="journal article" date="2018" name="G3 (Bethesda)">
        <title>Phylogenetic and Phylogenomic Definition of Rhizopus Species.</title>
        <authorList>
            <person name="Gryganskyi A.P."/>
            <person name="Golan J."/>
            <person name="Dolatabadi S."/>
            <person name="Mondo S."/>
            <person name="Robb S."/>
            <person name="Idnurm A."/>
            <person name="Muszewska A."/>
            <person name="Steczkiewicz K."/>
            <person name="Masonjones S."/>
            <person name="Liao H.L."/>
            <person name="Gajdeczka M.T."/>
            <person name="Anike F."/>
            <person name="Vuek A."/>
            <person name="Anishchenko I.M."/>
            <person name="Voigt K."/>
            <person name="de Hoog G.S."/>
            <person name="Smith M.E."/>
            <person name="Heitman J."/>
            <person name="Vilgalys R."/>
            <person name="Stajich J.E."/>
        </authorList>
    </citation>
    <scope>NUCLEOTIDE SEQUENCE [LARGE SCALE GENOMIC DNA]</scope>
    <source>
        <strain evidence="4 5">CBS 357.93</strain>
    </source>
</reference>
<keyword evidence="5" id="KW-1185">Reference proteome</keyword>
<comment type="caution">
    <text evidence="4">The sequence shown here is derived from an EMBL/GenBank/DDBJ whole genome shotgun (WGS) entry which is preliminary data.</text>
</comment>
<gene>
    <name evidence="4" type="ORF">CU097_011646</name>
</gene>
<proteinExistence type="predicted"/>